<dbReference type="KEGG" id="cint:HZF06_18260"/>
<keyword evidence="2 7" id="KW-0813">Transport</keyword>
<dbReference type="Gene3D" id="1.10.3720.10">
    <property type="entry name" value="MetI-like"/>
    <property type="match status" value="1"/>
</dbReference>
<feature type="transmembrane region" description="Helical" evidence="7">
    <location>
        <begin position="20"/>
        <end position="42"/>
    </location>
</feature>
<dbReference type="Pfam" id="PF00528">
    <property type="entry name" value="BPD_transp_1"/>
    <property type="match status" value="1"/>
</dbReference>
<dbReference type="InterPro" id="IPR043429">
    <property type="entry name" value="ArtM/GltK/GlnP/TcyL/YhdX-like"/>
</dbReference>
<accession>A0A7D6VNK7</accession>
<comment type="subcellular location">
    <subcellularLocation>
        <location evidence="1 7">Cell membrane</location>
        <topology evidence="1 7">Multi-pass membrane protein</topology>
    </subcellularLocation>
</comment>
<comment type="similarity">
    <text evidence="7">Belongs to the binding-protein-dependent transport system permease family.</text>
</comment>
<dbReference type="PANTHER" id="PTHR30614">
    <property type="entry name" value="MEMBRANE COMPONENT OF AMINO ACID ABC TRANSPORTER"/>
    <property type="match status" value="1"/>
</dbReference>
<gene>
    <name evidence="9" type="ORF">HZF06_18260</name>
</gene>
<keyword evidence="6 7" id="KW-0472">Membrane</keyword>
<dbReference type="EMBL" id="CP059378">
    <property type="protein sequence ID" value="QLY79007.1"/>
    <property type="molecule type" value="Genomic_DNA"/>
</dbReference>
<dbReference type="AlphaFoldDB" id="A0A7D6VNK7"/>
<reference evidence="9 10" key="1">
    <citation type="submission" date="2020-07" db="EMBL/GenBank/DDBJ databases">
        <title>Electron transfer.</title>
        <authorList>
            <person name="Huang L."/>
            <person name="Liu X."/>
            <person name="Zhou S."/>
        </authorList>
    </citation>
    <scope>NUCLEOTIDE SEQUENCE [LARGE SCALE GENOMIC DNA]</scope>
    <source>
        <strain evidence="9 10">Lx1</strain>
    </source>
</reference>
<dbReference type="Proteomes" id="UP000512286">
    <property type="component" value="Chromosome"/>
</dbReference>
<dbReference type="PANTHER" id="PTHR30614:SF41">
    <property type="entry name" value="INNER MEMBRANE AMINO-ACID ABC TRANSPORTER PERMEASE PROTEIN YHDY"/>
    <property type="match status" value="1"/>
</dbReference>
<dbReference type="PROSITE" id="PS50928">
    <property type="entry name" value="ABC_TM1"/>
    <property type="match status" value="1"/>
</dbReference>
<dbReference type="InterPro" id="IPR035906">
    <property type="entry name" value="MetI-like_sf"/>
</dbReference>
<name>A0A7D6VNK7_9CLOT</name>
<dbReference type="SUPFAM" id="SSF161098">
    <property type="entry name" value="MetI-like"/>
    <property type="match status" value="1"/>
</dbReference>
<feature type="domain" description="ABC transmembrane type-1" evidence="8">
    <location>
        <begin position="18"/>
        <end position="204"/>
    </location>
</feature>
<keyword evidence="4 7" id="KW-0812">Transmembrane</keyword>
<dbReference type="CDD" id="cd06261">
    <property type="entry name" value="TM_PBP2"/>
    <property type="match status" value="1"/>
</dbReference>
<dbReference type="NCBIfam" id="TIGR01726">
    <property type="entry name" value="HEQRo_perm_3TM"/>
    <property type="match status" value="1"/>
</dbReference>
<evidence type="ECO:0000313" key="10">
    <source>
        <dbReference type="Proteomes" id="UP000512286"/>
    </source>
</evidence>
<dbReference type="InterPro" id="IPR010065">
    <property type="entry name" value="AA_ABC_transptr_permease_3TM"/>
</dbReference>
<dbReference type="GO" id="GO:0022857">
    <property type="term" value="F:transmembrane transporter activity"/>
    <property type="evidence" value="ECO:0007669"/>
    <property type="project" value="InterPro"/>
</dbReference>
<dbReference type="GO" id="GO:0006865">
    <property type="term" value="P:amino acid transport"/>
    <property type="evidence" value="ECO:0007669"/>
    <property type="project" value="TreeGrafter"/>
</dbReference>
<feature type="transmembrane region" description="Helical" evidence="7">
    <location>
        <begin position="183"/>
        <end position="204"/>
    </location>
</feature>
<evidence type="ECO:0000256" key="1">
    <source>
        <dbReference type="ARBA" id="ARBA00004651"/>
    </source>
</evidence>
<dbReference type="InterPro" id="IPR000515">
    <property type="entry name" value="MetI-like"/>
</dbReference>
<evidence type="ECO:0000259" key="8">
    <source>
        <dbReference type="PROSITE" id="PS50928"/>
    </source>
</evidence>
<organism evidence="9 10">
    <name type="scientific">Clostridium intestinale</name>
    <dbReference type="NCBI Taxonomy" id="36845"/>
    <lineage>
        <taxon>Bacteria</taxon>
        <taxon>Bacillati</taxon>
        <taxon>Bacillota</taxon>
        <taxon>Clostridia</taxon>
        <taxon>Eubacteriales</taxon>
        <taxon>Clostridiaceae</taxon>
        <taxon>Clostridium</taxon>
    </lineage>
</organism>
<proteinExistence type="inferred from homology"/>
<keyword evidence="3" id="KW-1003">Cell membrane</keyword>
<evidence type="ECO:0000256" key="7">
    <source>
        <dbReference type="RuleBase" id="RU363032"/>
    </source>
</evidence>
<evidence type="ECO:0000256" key="3">
    <source>
        <dbReference type="ARBA" id="ARBA00022475"/>
    </source>
</evidence>
<dbReference type="GO" id="GO:0043190">
    <property type="term" value="C:ATP-binding cassette (ABC) transporter complex"/>
    <property type="evidence" value="ECO:0007669"/>
    <property type="project" value="InterPro"/>
</dbReference>
<feature type="transmembrane region" description="Helical" evidence="7">
    <location>
        <begin position="81"/>
        <end position="101"/>
    </location>
</feature>
<evidence type="ECO:0000256" key="5">
    <source>
        <dbReference type="ARBA" id="ARBA00022989"/>
    </source>
</evidence>
<evidence type="ECO:0000256" key="4">
    <source>
        <dbReference type="ARBA" id="ARBA00022692"/>
    </source>
</evidence>
<evidence type="ECO:0000313" key="9">
    <source>
        <dbReference type="EMBL" id="QLY79007.1"/>
    </source>
</evidence>
<evidence type="ECO:0000256" key="6">
    <source>
        <dbReference type="ARBA" id="ARBA00023136"/>
    </source>
</evidence>
<evidence type="ECO:0000256" key="2">
    <source>
        <dbReference type="ARBA" id="ARBA00022448"/>
    </source>
</evidence>
<keyword evidence="5 7" id="KW-1133">Transmembrane helix</keyword>
<protein>
    <submittedName>
        <fullName evidence="9">Amino acid ABC transporter permease</fullName>
    </submittedName>
</protein>
<sequence length="215" mass="23903">MIKEVLNPVNIKFLLQGFSLTLYISVISILLSIVFGTILGVLRSSSKGILGKLSSIYIEMVRNTPLLLWIFFIRFVFRMPAVNAGILAFTIFTTAIIGEVVRGGLSSVKKGQWEAAQSQGFNTFQTLRYVILPQAFKNMIPAILSQFVTVIKDTSFLWAVGVEEITGKSMILMGAYATPTQVFTIYTTVALIYFVVNYLISIVFRAQHARLSLQG</sequence>